<protein>
    <submittedName>
        <fullName evidence="5">Cobyrinic acid ac-diamide synthase</fullName>
    </submittedName>
</protein>
<evidence type="ECO:0000313" key="5">
    <source>
        <dbReference type="EMBL" id="ADI01123.1"/>
    </source>
</evidence>
<dbReference type="PANTHER" id="PTHR43063">
    <property type="entry name" value="4FE-4S CLUSTER CONTAINING PARA FAMILY ATPASE PROTEIN"/>
    <property type="match status" value="1"/>
</dbReference>
<dbReference type="STRING" id="643648.Slip_0339"/>
<dbReference type="EMBL" id="CP002048">
    <property type="protein sequence ID" value="ADI01123.1"/>
    <property type="molecule type" value="Genomic_DNA"/>
</dbReference>
<dbReference type="SUPFAM" id="SSF52540">
    <property type="entry name" value="P-loop containing nucleoside triphosphate hydrolases"/>
    <property type="match status" value="1"/>
</dbReference>
<dbReference type="GO" id="GO:0046872">
    <property type="term" value="F:metal ion binding"/>
    <property type="evidence" value="ECO:0007669"/>
    <property type="project" value="UniProtKB-KW"/>
</dbReference>
<reference evidence="5 6" key="2">
    <citation type="journal article" date="2010" name="Stand. Genomic Sci.">
        <title>Complete genome sequence of Syntrophothermus lipocalidus type strain (TGB-C1).</title>
        <authorList>
            <person name="Djao O.D."/>
            <person name="Zhang X."/>
            <person name="Lucas S."/>
            <person name="Lapidus A."/>
            <person name="Del Rio T.G."/>
            <person name="Nolan M."/>
            <person name="Tice H."/>
            <person name="Cheng J.F."/>
            <person name="Han C."/>
            <person name="Tapia R."/>
            <person name="Goodwin L."/>
            <person name="Pitluck S."/>
            <person name="Liolios K."/>
            <person name="Ivanova N."/>
            <person name="Mavromatis K."/>
            <person name="Mikhailova N."/>
            <person name="Ovchinnikova G."/>
            <person name="Pati A."/>
            <person name="Brambilla E."/>
            <person name="Chen A."/>
            <person name="Palaniappan K."/>
            <person name="Land M."/>
            <person name="Hauser L."/>
            <person name="Chang Y.J."/>
            <person name="Jeffries C.D."/>
            <person name="Rohde M."/>
            <person name="Sikorski J."/>
            <person name="Spring S."/>
            <person name="Goker M."/>
            <person name="Detter J.C."/>
            <person name="Woyke T."/>
            <person name="Bristow J."/>
            <person name="Eisen J.A."/>
            <person name="Markowitz V."/>
            <person name="Hugenholtz P."/>
            <person name="Kyrpides N.C."/>
            <person name="Klenk H.P."/>
        </authorList>
    </citation>
    <scope>NUCLEOTIDE SEQUENCE [LARGE SCALE GENOMIC DNA]</scope>
    <source>
        <strain evidence="6">DSM 12680 / TGB-C1</strain>
    </source>
</reference>
<name>D7CK09_SYNLT</name>
<reference evidence="6" key="1">
    <citation type="journal article" date="2010" name="Stand. Genomic Sci.">
        <title>Complete genome sequence of Syntrophothermus lipocalidus type strain (TGB-C1T).</title>
        <authorList>
            <consortium name="US DOE Joint Genome Institute (JGI-PGF)"/>
            <person name="Djao O."/>
            <person name="Zhang X."/>
            <person name="Lucas S."/>
            <person name="Lapidus A."/>
            <person name="Glavina Del Rio T."/>
            <person name="Nolan M."/>
            <person name="Tice H."/>
            <person name="Cheng J."/>
            <person name="Han C."/>
            <person name="Tapia R."/>
            <person name="Goodwin L."/>
            <person name="Pitluck S."/>
            <person name="Liolios K."/>
            <person name="Ivanova N."/>
            <person name="Mavromatis K."/>
            <person name="Mikhailova N."/>
            <person name="Ovchinnikova G."/>
            <person name="Pati A."/>
            <person name="Brambilla E."/>
            <person name="Chen A."/>
            <person name="Palaniappan K."/>
            <person name="Land M."/>
            <person name="Hauser L."/>
            <person name="Chang Y."/>
            <person name="Jeffries C."/>
            <person name="Rohde M."/>
            <person name="Sikorski J."/>
            <person name="Spring S."/>
            <person name="Goker M."/>
            <person name="Detter J."/>
            <person name="Woyke T."/>
            <person name="Bristow J."/>
            <person name="Eisen J."/>
            <person name="Markowitz V."/>
            <person name="Hugenholtz P."/>
            <person name="Kyrpides N."/>
            <person name="Klenk H."/>
        </authorList>
    </citation>
    <scope>NUCLEOTIDE SEQUENCE [LARGE SCALE GENOMIC DNA]</scope>
    <source>
        <strain evidence="6">DSM 12680 / TGB-C1</strain>
    </source>
</reference>
<dbReference type="PANTHER" id="PTHR43063:SF1">
    <property type="entry name" value="4FE-4S CLUSTER CONTAINING PARA FAMILY ATPASE PROTEIN"/>
    <property type="match status" value="1"/>
</dbReference>
<dbReference type="OrthoDB" id="9778602at2"/>
<dbReference type="SUPFAM" id="SSF54862">
    <property type="entry name" value="4Fe-4S ferredoxins"/>
    <property type="match status" value="1"/>
</dbReference>
<evidence type="ECO:0000256" key="2">
    <source>
        <dbReference type="ARBA" id="ARBA00023004"/>
    </source>
</evidence>
<evidence type="ECO:0000256" key="3">
    <source>
        <dbReference type="ARBA" id="ARBA00023014"/>
    </source>
</evidence>
<dbReference type="HOGENOM" id="CLU_067767_0_0_9"/>
<keyword evidence="2" id="KW-0408">Iron</keyword>
<dbReference type="PROSITE" id="PS51379">
    <property type="entry name" value="4FE4S_FER_2"/>
    <property type="match status" value="2"/>
</dbReference>
<evidence type="ECO:0000259" key="4">
    <source>
        <dbReference type="PROSITE" id="PS51379"/>
    </source>
</evidence>
<keyword evidence="6" id="KW-1185">Reference proteome</keyword>
<dbReference type="Pfam" id="PF01656">
    <property type="entry name" value="CbiA"/>
    <property type="match status" value="1"/>
</dbReference>
<keyword evidence="1" id="KW-0479">Metal-binding</keyword>
<dbReference type="eggNOG" id="COG1149">
    <property type="taxonomic scope" value="Bacteria"/>
</dbReference>
<dbReference type="InterPro" id="IPR017896">
    <property type="entry name" value="4Fe4S_Fe-S-bd"/>
</dbReference>
<dbReference type="GO" id="GO:0051536">
    <property type="term" value="F:iron-sulfur cluster binding"/>
    <property type="evidence" value="ECO:0007669"/>
    <property type="project" value="UniProtKB-KW"/>
</dbReference>
<dbReference type="Proteomes" id="UP000000378">
    <property type="component" value="Chromosome"/>
</dbReference>
<feature type="domain" description="4Fe-4S ferredoxin-type" evidence="4">
    <location>
        <begin position="89"/>
        <end position="118"/>
    </location>
</feature>
<dbReference type="Gene3D" id="3.40.50.300">
    <property type="entry name" value="P-loop containing nucleotide triphosphate hydrolases"/>
    <property type="match status" value="1"/>
</dbReference>
<dbReference type="KEGG" id="slp:Slip_0339"/>
<dbReference type="InterPro" id="IPR027417">
    <property type="entry name" value="P-loop_NTPase"/>
</dbReference>
<gene>
    <name evidence="5" type="ordered locus">Slip_0339</name>
</gene>
<sequence length="281" mass="30625">MVIVVASGKGGTGKTTVATNLAASSAEHQPVQFLDLDVEEPNAHVFLKPEISERTEVYTQVPSVDYGLCNLCGLCGDVCAFNALVPLTEEILFFPELCHSCGVCSYFCPTKAISEVEREVGVIEGAEIDNIVFAQGKLHIGEVAAPTVIQALKHRIMKNRLVIMDAPPGTSCSVVEAVRGADFCLLVTEPTPFGLSDLKLMVDLVGQLEIPAGIIINRYREGWDRIDCYAEERGIPVLMRIPFDREIAFCYAEGRLFTRSLPRYAGMFAGLVGKIEGLVIR</sequence>
<dbReference type="InterPro" id="IPR002586">
    <property type="entry name" value="CobQ/CobB/MinD/ParA_Nub-bd_dom"/>
</dbReference>
<dbReference type="AlphaFoldDB" id="D7CK09"/>
<keyword evidence="3" id="KW-0411">Iron-sulfur</keyword>
<organism evidence="5 6">
    <name type="scientific">Syntrophothermus lipocalidus (strain DSM 12680 / TGB-C1)</name>
    <dbReference type="NCBI Taxonomy" id="643648"/>
    <lineage>
        <taxon>Bacteria</taxon>
        <taxon>Bacillati</taxon>
        <taxon>Bacillota</taxon>
        <taxon>Clostridia</taxon>
        <taxon>Eubacteriales</taxon>
        <taxon>Syntrophomonadaceae</taxon>
        <taxon>Syntrophothermus</taxon>
    </lineage>
</organism>
<evidence type="ECO:0000256" key="1">
    <source>
        <dbReference type="ARBA" id="ARBA00022723"/>
    </source>
</evidence>
<dbReference type="RefSeq" id="WP_013174525.1">
    <property type="nucleotide sequence ID" value="NC_014220.1"/>
</dbReference>
<dbReference type="InterPro" id="IPR017900">
    <property type="entry name" value="4Fe4S_Fe_S_CS"/>
</dbReference>
<feature type="domain" description="4Fe-4S ferredoxin-type" evidence="4">
    <location>
        <begin position="60"/>
        <end position="84"/>
    </location>
</feature>
<proteinExistence type="predicted"/>
<evidence type="ECO:0000313" key="6">
    <source>
        <dbReference type="Proteomes" id="UP000000378"/>
    </source>
</evidence>
<dbReference type="PROSITE" id="PS00198">
    <property type="entry name" value="4FE4S_FER_1"/>
    <property type="match status" value="1"/>
</dbReference>
<dbReference type="CDD" id="cd03110">
    <property type="entry name" value="SIMIBI_bact_arch"/>
    <property type="match status" value="1"/>
</dbReference>
<dbReference type="Pfam" id="PF00037">
    <property type="entry name" value="Fer4"/>
    <property type="match status" value="1"/>
</dbReference>
<dbReference type="Gene3D" id="3.30.70.20">
    <property type="match status" value="1"/>
</dbReference>
<accession>D7CK09</accession>